<sequence>MSENRKIIEHGGVKYYKEKGQWYQLQMFPIEEDKVPDAIKIKSKFDLPPEIQLDVFKCLDFTQLLAVQQTNVYFKNFIYEHGKVLARKKFDKLEIFSVDDENIDFYKRQNYKFFKPEPKFYDFELSEELEEKWNAAIEKSIPMFLESRCYAKEEKVLCELYEQNFNDEKDLNYFYLSKYPKNIEEMKIARYLFQLLFNCSFDYFLIYLGVINPQMIEVLFVDEIATNMPLQIHSQRAETCLREEHYLNFAWNHLVSNRFCIDIDDRFEEKNLAFLFKILANGANKFSAVTYQHLNTKLYNLIIKVCTLIKLGNIEAYRPLFSSTISPYIFTKWSDFSFLPSNFLPSVNQK</sequence>
<accession>A0A914LWN0</accession>
<organism evidence="1 2">
    <name type="scientific">Meloidogyne incognita</name>
    <name type="common">Southern root-knot nematode worm</name>
    <name type="synonym">Oxyuris incognita</name>
    <dbReference type="NCBI Taxonomy" id="6306"/>
    <lineage>
        <taxon>Eukaryota</taxon>
        <taxon>Metazoa</taxon>
        <taxon>Ecdysozoa</taxon>
        <taxon>Nematoda</taxon>
        <taxon>Chromadorea</taxon>
        <taxon>Rhabditida</taxon>
        <taxon>Tylenchina</taxon>
        <taxon>Tylenchomorpha</taxon>
        <taxon>Tylenchoidea</taxon>
        <taxon>Meloidogynidae</taxon>
        <taxon>Meloidogyninae</taxon>
        <taxon>Meloidogyne</taxon>
        <taxon>Meloidogyne incognita group</taxon>
    </lineage>
</organism>
<name>A0A914LWN0_MELIC</name>
<dbReference type="SUPFAM" id="SSF81383">
    <property type="entry name" value="F-box domain"/>
    <property type="match status" value="1"/>
</dbReference>
<dbReference type="WBParaSite" id="Minc3s00978g19505">
    <property type="protein sequence ID" value="Minc3s00978g19505"/>
    <property type="gene ID" value="Minc3s00978g19505"/>
</dbReference>
<reference evidence="2" key="1">
    <citation type="submission" date="2022-11" db="UniProtKB">
        <authorList>
            <consortium name="WormBaseParasite"/>
        </authorList>
    </citation>
    <scope>IDENTIFICATION</scope>
</reference>
<evidence type="ECO:0000313" key="1">
    <source>
        <dbReference type="Proteomes" id="UP000887563"/>
    </source>
</evidence>
<dbReference type="Proteomes" id="UP000887563">
    <property type="component" value="Unplaced"/>
</dbReference>
<proteinExistence type="predicted"/>
<keyword evidence="1" id="KW-1185">Reference proteome</keyword>
<dbReference type="InterPro" id="IPR036047">
    <property type="entry name" value="F-box-like_dom_sf"/>
</dbReference>
<protein>
    <submittedName>
        <fullName evidence="2">F-box domain-containing protein</fullName>
    </submittedName>
</protein>
<dbReference type="AlphaFoldDB" id="A0A914LWN0"/>
<evidence type="ECO:0000313" key="2">
    <source>
        <dbReference type="WBParaSite" id="Minc3s00978g19505"/>
    </source>
</evidence>